<dbReference type="GO" id="GO:0016746">
    <property type="term" value="F:acyltransferase activity"/>
    <property type="evidence" value="ECO:0007669"/>
    <property type="project" value="UniProtKB-KW"/>
</dbReference>
<reference evidence="1 3" key="1">
    <citation type="submission" date="2019-01" db="EMBL/GenBank/DDBJ databases">
        <authorList>
            <consortium name="Pathogen Informatics"/>
        </authorList>
    </citation>
    <scope>NUCLEOTIDE SEQUENCE [LARGE SCALE GENOMIC DNA]</scope>
    <source>
        <strain evidence="1 3">NCTC10142</strain>
        <plasmid evidence="3">13</plasmid>
    </source>
</reference>
<evidence type="ECO:0000313" key="3">
    <source>
        <dbReference type="Proteomes" id="UP000289506"/>
    </source>
</evidence>
<dbReference type="Proteomes" id="UP001327314">
    <property type="component" value="Chromosome"/>
</dbReference>
<evidence type="ECO:0000313" key="2">
    <source>
        <dbReference type="EMBL" id="WQQ19628.1"/>
    </source>
</evidence>
<dbReference type="SUPFAM" id="SSF55729">
    <property type="entry name" value="Acyl-CoA N-acyltransferases (Nat)"/>
    <property type="match status" value="1"/>
</dbReference>
<sequence length="276" mass="31972">MSRIKLATLEQKDAILKTIYEADPIQYLFFISDIEQFGLNSEATKTFVYETENRFDGILMIFYNNLLIYKRDDFIFPENDIINVIEKYDIGNIIFSPNFLDTFLNMAESYKLKYKLNNEKILSLKKDDFLKENNLNNLSSKPIEKKDLEKIVNSRRKITEFADVSAQGVQLKYLNDSFEKGYYQGYILYDETNKIVVSHAGTAAKIKNVAMIGGVFTLNEHRGKGYANDCVLSLCLKLLNQNITPVLFFDNPIAGKMYYKIGFKDYSELFVTKIIK</sequence>
<keyword evidence="1" id="KW-0012">Acyltransferase</keyword>
<dbReference type="InterPro" id="IPR016181">
    <property type="entry name" value="Acyl_CoA_acyltransferase"/>
</dbReference>
<accession>A0A449AIA1</accession>
<protein>
    <submittedName>
        <fullName evidence="1">Acetyltransferase-like protein</fullName>
    </submittedName>
    <submittedName>
        <fullName evidence="2">GNAT family N-acetyltransferase</fullName>
        <ecNumber evidence="1 2">2.3.1.-</ecNumber>
    </submittedName>
</protein>
<evidence type="ECO:0000313" key="1">
    <source>
        <dbReference type="EMBL" id="VEU64734.1"/>
    </source>
</evidence>
<dbReference type="Pfam" id="PF12746">
    <property type="entry name" value="GNAT_acetyltran"/>
    <property type="match status" value="1"/>
</dbReference>
<name>A0A449AIA1_9BACT</name>
<proteinExistence type="predicted"/>
<reference evidence="2 4" key="2">
    <citation type="submission" date="2023-12" db="EMBL/GenBank/DDBJ databases">
        <title>Hybrid Genome Assemblies of Mycoplasma cynos and Mycoplasma felis isolated from Dogs and Cats with Infectious Respiratory Disease.</title>
        <authorList>
            <person name="Framst I."/>
            <person name="Cai H."/>
            <person name="Ramesh P."/>
            <person name="Maboni G."/>
        </authorList>
    </citation>
    <scope>NUCLEOTIDE SEQUENCE [LARGE SCALE GENOMIC DNA]</scope>
    <source>
        <strain evidence="2 4">30510</strain>
    </source>
</reference>
<gene>
    <name evidence="1" type="primary">MCYN0401</name>
    <name evidence="1" type="ORF">NCTC10142_00492</name>
    <name evidence="2" type="ORF">RRG46_02140</name>
</gene>
<keyword evidence="1" id="KW-0614">Plasmid</keyword>
<dbReference type="Proteomes" id="UP000289506">
    <property type="component" value="Plasmid 13"/>
</dbReference>
<organism evidence="1 3">
    <name type="scientific">Mycoplasmopsis cynos</name>
    <dbReference type="NCBI Taxonomy" id="171284"/>
    <lineage>
        <taxon>Bacteria</taxon>
        <taxon>Bacillati</taxon>
        <taxon>Mycoplasmatota</taxon>
        <taxon>Mycoplasmoidales</taxon>
        <taxon>Metamycoplasmataceae</taxon>
        <taxon>Mycoplasmopsis</taxon>
    </lineage>
</organism>
<evidence type="ECO:0000313" key="4">
    <source>
        <dbReference type="Proteomes" id="UP001327314"/>
    </source>
</evidence>
<dbReference type="EMBL" id="LR214986">
    <property type="protein sequence ID" value="VEU64734.1"/>
    <property type="molecule type" value="Genomic_DNA"/>
</dbReference>
<dbReference type="Gene3D" id="3.40.630.30">
    <property type="match status" value="1"/>
</dbReference>
<dbReference type="RefSeq" id="WP_129720612.1">
    <property type="nucleotide sequence ID" value="NZ_CP103991.1"/>
</dbReference>
<dbReference type="EMBL" id="CP141046">
    <property type="protein sequence ID" value="WQQ19628.1"/>
    <property type="molecule type" value="Genomic_DNA"/>
</dbReference>
<dbReference type="InterPro" id="IPR027365">
    <property type="entry name" value="GNAT_acetyltra_YdfB-like"/>
</dbReference>
<dbReference type="EC" id="2.3.1.-" evidence="1 2"/>
<dbReference type="AlphaFoldDB" id="A0A449AIA1"/>
<geneLocation type="plasmid" evidence="1 3">
    <name>13</name>
</geneLocation>
<keyword evidence="1" id="KW-0808">Transferase</keyword>